<evidence type="ECO:0000256" key="9">
    <source>
        <dbReference type="ARBA" id="ARBA00052761"/>
    </source>
</evidence>
<reference evidence="13 14" key="1">
    <citation type="submission" date="2016-12" db="EMBL/GenBank/DDBJ databases">
        <title>Isolation and genomic insights into novel planktonic Zetaproteobacteria from stratified waters of the Chesapeake Bay.</title>
        <authorList>
            <person name="McAllister S.M."/>
            <person name="Kato S."/>
            <person name="Chan C.S."/>
            <person name="Chiu B.K."/>
            <person name="Field E.K."/>
        </authorList>
    </citation>
    <scope>NUCLEOTIDE SEQUENCE [LARGE SCALE GENOMIC DNA]</scope>
    <source>
        <strain evidence="13 14">CP-8</strain>
    </source>
</reference>
<dbReference type="GO" id="GO:0004149">
    <property type="term" value="F:dihydrolipoyllysine-residue succinyltransferase activity"/>
    <property type="evidence" value="ECO:0007669"/>
    <property type="project" value="UniProtKB-UniRule"/>
</dbReference>
<dbReference type="OrthoDB" id="5289324at2"/>
<dbReference type="InterPro" id="IPR001078">
    <property type="entry name" value="2-oxoacid_DH_actylTfrase"/>
</dbReference>
<dbReference type="GO" id="GO:0045252">
    <property type="term" value="C:oxoglutarate dehydrogenase complex"/>
    <property type="evidence" value="ECO:0007669"/>
    <property type="project" value="UniProtKB-UniRule"/>
</dbReference>
<dbReference type="EC" id="2.3.1.61" evidence="10"/>
<evidence type="ECO:0000256" key="4">
    <source>
        <dbReference type="ARBA" id="ARBA00007317"/>
    </source>
</evidence>
<dbReference type="FunFam" id="3.30.559.10:FF:000007">
    <property type="entry name" value="Dihydrolipoamide acetyltransferase component of pyruvate dehydrogenase complex"/>
    <property type="match status" value="1"/>
</dbReference>
<dbReference type="PANTHER" id="PTHR43416:SF5">
    <property type="entry name" value="DIHYDROLIPOYLLYSINE-RESIDUE SUCCINYLTRANSFERASE COMPONENT OF 2-OXOGLUTARATE DEHYDROGENASE COMPLEX, MITOCHONDRIAL"/>
    <property type="match status" value="1"/>
</dbReference>
<dbReference type="CDD" id="cd06849">
    <property type="entry name" value="lipoyl_domain"/>
    <property type="match status" value="1"/>
</dbReference>
<dbReference type="Pfam" id="PF00198">
    <property type="entry name" value="2-oxoacid_dh"/>
    <property type="match status" value="1"/>
</dbReference>
<evidence type="ECO:0000259" key="12">
    <source>
        <dbReference type="PROSITE" id="PS50968"/>
    </source>
</evidence>
<accession>A0A2K8L970</accession>
<dbReference type="UniPathway" id="UPA00868">
    <property type="reaction ID" value="UER00840"/>
</dbReference>
<dbReference type="SUPFAM" id="SSF52777">
    <property type="entry name" value="CoA-dependent acyltransferases"/>
    <property type="match status" value="1"/>
</dbReference>
<organism evidence="13 14">
    <name type="scientific">Mariprofundus ferrinatatus</name>
    <dbReference type="NCBI Taxonomy" id="1921087"/>
    <lineage>
        <taxon>Bacteria</taxon>
        <taxon>Pseudomonadati</taxon>
        <taxon>Pseudomonadota</taxon>
        <taxon>Candidatius Mariprofundia</taxon>
        <taxon>Mariprofundales</taxon>
        <taxon>Mariprofundaceae</taxon>
        <taxon>Mariprofundus</taxon>
    </lineage>
</organism>
<feature type="compositionally biased region" description="Low complexity" evidence="11">
    <location>
        <begin position="90"/>
        <end position="119"/>
    </location>
</feature>
<keyword evidence="6 13" id="KW-0808">Transferase</keyword>
<keyword evidence="8 13" id="KW-0012">Acyltransferase</keyword>
<name>A0A2K8L970_9PROT</name>
<dbReference type="RefSeq" id="WP_100264933.1">
    <property type="nucleotide sequence ID" value="NZ_CP018800.1"/>
</dbReference>
<dbReference type="PANTHER" id="PTHR43416">
    <property type="entry name" value="DIHYDROLIPOYLLYSINE-RESIDUE SUCCINYLTRANSFERASE COMPONENT OF 2-OXOGLUTARATE DEHYDROGENASE COMPLEX, MITOCHONDRIAL-RELATED"/>
    <property type="match status" value="1"/>
</dbReference>
<dbReference type="NCBIfam" id="TIGR01347">
    <property type="entry name" value="sucB"/>
    <property type="match status" value="1"/>
</dbReference>
<gene>
    <name evidence="13" type="ORF">Ga0123462_0604</name>
</gene>
<dbReference type="Gene3D" id="3.30.559.10">
    <property type="entry name" value="Chloramphenicol acetyltransferase-like domain"/>
    <property type="match status" value="1"/>
</dbReference>
<dbReference type="SUPFAM" id="SSF51230">
    <property type="entry name" value="Single hybrid motif"/>
    <property type="match status" value="1"/>
</dbReference>
<evidence type="ECO:0000256" key="5">
    <source>
        <dbReference type="ARBA" id="ARBA00022532"/>
    </source>
</evidence>
<keyword evidence="5" id="KW-0816">Tricarboxylic acid cycle</keyword>
<dbReference type="InterPro" id="IPR050537">
    <property type="entry name" value="2-oxoacid_dehydrogenase"/>
</dbReference>
<dbReference type="GO" id="GO:0005829">
    <property type="term" value="C:cytosol"/>
    <property type="evidence" value="ECO:0007669"/>
    <property type="project" value="TreeGrafter"/>
</dbReference>
<dbReference type="InterPro" id="IPR006255">
    <property type="entry name" value="SucB"/>
</dbReference>
<comment type="similarity">
    <text evidence="4">Belongs to the 2-oxoacid dehydrogenase family.</text>
</comment>
<comment type="catalytic activity">
    <reaction evidence="9">
        <text>N(6)-[(R)-dihydrolipoyl]-L-lysyl-[protein] + succinyl-CoA = N(6)-[(R)-S(8)-succinyldihydrolipoyl]-L-lysyl-[protein] + CoA</text>
        <dbReference type="Rhea" id="RHEA:15213"/>
        <dbReference type="Rhea" id="RHEA-COMP:10475"/>
        <dbReference type="Rhea" id="RHEA-COMP:20092"/>
        <dbReference type="ChEBI" id="CHEBI:57287"/>
        <dbReference type="ChEBI" id="CHEBI:57292"/>
        <dbReference type="ChEBI" id="CHEBI:83100"/>
        <dbReference type="ChEBI" id="CHEBI:83120"/>
        <dbReference type="EC" id="2.3.1.61"/>
    </reaction>
</comment>
<comment type="pathway">
    <text evidence="3">Amino-acid degradation; L-lysine degradation via saccharopine pathway; glutaryl-CoA from L-lysine: step 6/6.</text>
</comment>
<keyword evidence="14" id="KW-1185">Reference proteome</keyword>
<dbReference type="PROSITE" id="PS50968">
    <property type="entry name" value="BIOTINYL_LIPOYL"/>
    <property type="match status" value="1"/>
</dbReference>
<sequence>MEIEIKVPSLGESETEATLIAWLKQEGEAVAVDDVLAEIESDKITMEITALDAGVLTRLLKKSDDVVAPGEVIGYIDDSAQPSATTPLSAQPEAVAEAEVEAAPLQQPEPEVKPAVNERVAAEEPVEAEPDIVAPASRPAPMLSGEGRHQERVPMTRLRRRIAERLKSAQNTAAMLTTFNEVNLQAVMDLRSRYGAAFQEKHGVKLGFMSFFVQAVCHAASKYPALNAYIEGDEIVYHDYVDVGIAVSSDKGLVVPVLRNAHRLSLAEIEKGILNLSGRVRSGGLSPDDLKGGTFSITNGGIFGSMLSTPILNPPQSGILGMHNIMKRPVVENDTIVIRPMMYLALSYDHRLIDGADAVRFLVSVKEALEFPASLNLDI</sequence>
<feature type="compositionally biased region" description="Polar residues" evidence="11">
    <location>
        <begin position="80"/>
        <end position="89"/>
    </location>
</feature>
<dbReference type="Pfam" id="PF00364">
    <property type="entry name" value="Biotin_lipoyl"/>
    <property type="match status" value="1"/>
</dbReference>
<evidence type="ECO:0000256" key="3">
    <source>
        <dbReference type="ARBA" id="ARBA00005145"/>
    </source>
</evidence>
<comment type="cofactor">
    <cofactor evidence="1">
        <name>(R)-lipoate</name>
        <dbReference type="ChEBI" id="CHEBI:83088"/>
    </cofactor>
</comment>
<protein>
    <recommendedName>
        <fullName evidence="10">Dihydrolipoyllysine-residue succinyltransferase</fullName>
        <ecNumber evidence="10">2.3.1.61</ecNumber>
    </recommendedName>
</protein>
<keyword evidence="7" id="KW-0450">Lipoyl</keyword>
<dbReference type="Gene3D" id="2.40.50.100">
    <property type="match status" value="1"/>
</dbReference>
<dbReference type="InterPro" id="IPR003016">
    <property type="entry name" value="2-oxoA_DH_lipoyl-BS"/>
</dbReference>
<dbReference type="InterPro" id="IPR011053">
    <property type="entry name" value="Single_hybrid_motif"/>
</dbReference>
<dbReference type="PROSITE" id="PS00189">
    <property type="entry name" value="LIPOYL"/>
    <property type="match status" value="1"/>
</dbReference>
<dbReference type="KEGG" id="mfn:Ga0123462_0604"/>
<feature type="domain" description="Lipoyl-binding" evidence="12">
    <location>
        <begin position="2"/>
        <end position="77"/>
    </location>
</feature>
<dbReference type="InterPro" id="IPR000089">
    <property type="entry name" value="Biotin_lipoyl"/>
</dbReference>
<evidence type="ECO:0000256" key="6">
    <source>
        <dbReference type="ARBA" id="ARBA00022679"/>
    </source>
</evidence>
<evidence type="ECO:0000256" key="2">
    <source>
        <dbReference type="ARBA" id="ARBA00004052"/>
    </source>
</evidence>
<dbReference type="Proteomes" id="UP000231637">
    <property type="component" value="Chromosome"/>
</dbReference>
<dbReference type="GO" id="GO:0033512">
    <property type="term" value="P:L-lysine catabolic process to acetyl-CoA via saccharopine"/>
    <property type="evidence" value="ECO:0007669"/>
    <property type="project" value="UniProtKB-UniPathway"/>
</dbReference>
<evidence type="ECO:0000313" key="14">
    <source>
        <dbReference type="Proteomes" id="UP000231637"/>
    </source>
</evidence>
<dbReference type="GO" id="GO:0006099">
    <property type="term" value="P:tricarboxylic acid cycle"/>
    <property type="evidence" value="ECO:0007669"/>
    <property type="project" value="UniProtKB-UniRule"/>
</dbReference>
<evidence type="ECO:0000256" key="7">
    <source>
        <dbReference type="ARBA" id="ARBA00022823"/>
    </source>
</evidence>
<evidence type="ECO:0000256" key="10">
    <source>
        <dbReference type="NCBIfam" id="TIGR01347"/>
    </source>
</evidence>
<dbReference type="InterPro" id="IPR023213">
    <property type="entry name" value="CAT-like_dom_sf"/>
</dbReference>
<dbReference type="AlphaFoldDB" id="A0A2K8L970"/>
<proteinExistence type="inferred from homology"/>
<evidence type="ECO:0000256" key="1">
    <source>
        <dbReference type="ARBA" id="ARBA00001938"/>
    </source>
</evidence>
<feature type="region of interest" description="Disordered" evidence="11">
    <location>
        <begin position="78"/>
        <end position="152"/>
    </location>
</feature>
<evidence type="ECO:0000256" key="8">
    <source>
        <dbReference type="ARBA" id="ARBA00023315"/>
    </source>
</evidence>
<evidence type="ECO:0000256" key="11">
    <source>
        <dbReference type="SAM" id="MobiDB-lite"/>
    </source>
</evidence>
<comment type="function">
    <text evidence="2">E2 component of the 2-oxoglutarate dehydrogenase (OGDH) complex which catalyzes the second step in the conversion of 2-oxoglutarate to succinyl-CoA and CO(2).</text>
</comment>
<evidence type="ECO:0000313" key="13">
    <source>
        <dbReference type="EMBL" id="ATX81474.1"/>
    </source>
</evidence>
<dbReference type="EMBL" id="CP018800">
    <property type="protein sequence ID" value="ATX81474.1"/>
    <property type="molecule type" value="Genomic_DNA"/>
</dbReference>